<sequence length="208" mass="23698">MRRRSRKTPRSWIVVSTINDANGTWAKLFPTEDAANRFAADYIREHRMQRVREILPFRNEELHLKPIEFFSDGELIEIHVETLDNSEWLIVIPEGFHPETRVNRNSSEQTREVSGEWNMESEKWLICEKSPGQFSSEYAVAIKTFDGASVSGFASIENVIVGDDGVALVKVDVVHPDRGGQMVLVEPYMEMVEGGSFVTVANDQLRDI</sequence>
<organism evidence="1 2">
    <name type="scientific">Thalassoglobus neptunius</name>
    <dbReference type="NCBI Taxonomy" id="1938619"/>
    <lineage>
        <taxon>Bacteria</taxon>
        <taxon>Pseudomonadati</taxon>
        <taxon>Planctomycetota</taxon>
        <taxon>Planctomycetia</taxon>
        <taxon>Planctomycetales</taxon>
        <taxon>Planctomycetaceae</taxon>
        <taxon>Thalassoglobus</taxon>
    </lineage>
</organism>
<reference evidence="1 2" key="1">
    <citation type="submission" date="2019-02" db="EMBL/GenBank/DDBJ databases">
        <title>Deep-cultivation of Planctomycetes and their phenomic and genomic characterization uncovers novel biology.</title>
        <authorList>
            <person name="Wiegand S."/>
            <person name="Jogler M."/>
            <person name="Boedeker C."/>
            <person name="Pinto D."/>
            <person name="Vollmers J."/>
            <person name="Rivas-Marin E."/>
            <person name="Kohn T."/>
            <person name="Peeters S.H."/>
            <person name="Heuer A."/>
            <person name="Rast P."/>
            <person name="Oberbeckmann S."/>
            <person name="Bunk B."/>
            <person name="Jeske O."/>
            <person name="Meyerdierks A."/>
            <person name="Storesund J.E."/>
            <person name="Kallscheuer N."/>
            <person name="Luecker S."/>
            <person name="Lage O.M."/>
            <person name="Pohl T."/>
            <person name="Merkel B.J."/>
            <person name="Hornburger P."/>
            <person name="Mueller R.-W."/>
            <person name="Bruemmer F."/>
            <person name="Labrenz M."/>
            <person name="Spormann A.M."/>
            <person name="Op Den Camp H."/>
            <person name="Overmann J."/>
            <person name="Amann R."/>
            <person name="Jetten M.S.M."/>
            <person name="Mascher T."/>
            <person name="Medema M.H."/>
            <person name="Devos D.P."/>
            <person name="Kaster A.-K."/>
            <person name="Ovreas L."/>
            <person name="Rohde M."/>
            <person name="Galperin M.Y."/>
            <person name="Jogler C."/>
        </authorList>
    </citation>
    <scope>NUCLEOTIDE SEQUENCE [LARGE SCALE GENOMIC DNA]</scope>
    <source>
        <strain evidence="1 2">KOR42</strain>
    </source>
</reference>
<dbReference type="Proteomes" id="UP000317243">
    <property type="component" value="Unassembled WGS sequence"/>
</dbReference>
<protein>
    <submittedName>
        <fullName evidence="1">Uncharacterized protein</fullName>
    </submittedName>
</protein>
<name>A0A5C5X7L6_9PLAN</name>
<gene>
    <name evidence="1" type="ORF">KOR42_23370</name>
</gene>
<evidence type="ECO:0000313" key="2">
    <source>
        <dbReference type="Proteomes" id="UP000317243"/>
    </source>
</evidence>
<evidence type="ECO:0000313" key="1">
    <source>
        <dbReference type="EMBL" id="TWT58950.1"/>
    </source>
</evidence>
<proteinExistence type="predicted"/>
<comment type="caution">
    <text evidence="1">The sequence shown here is derived from an EMBL/GenBank/DDBJ whole genome shotgun (WGS) entry which is preliminary data.</text>
</comment>
<accession>A0A5C5X7L6</accession>
<dbReference type="RefSeq" id="WP_146509690.1">
    <property type="nucleotide sequence ID" value="NZ_SIHI01000001.1"/>
</dbReference>
<dbReference type="AlphaFoldDB" id="A0A5C5X7L6"/>
<keyword evidence="2" id="KW-1185">Reference proteome</keyword>
<dbReference type="EMBL" id="SIHI01000001">
    <property type="protein sequence ID" value="TWT58950.1"/>
    <property type="molecule type" value="Genomic_DNA"/>
</dbReference>